<dbReference type="PANTHER" id="PTHR33048:SF129">
    <property type="entry name" value="INTEGRAL MEMBRANE PROTEIN-RELATED"/>
    <property type="match status" value="1"/>
</dbReference>
<comment type="caution">
    <text evidence="3">The sequence shown here is derived from an EMBL/GenBank/DDBJ whole genome shotgun (WGS) entry which is preliminary data.</text>
</comment>
<evidence type="ECO:0000313" key="4">
    <source>
        <dbReference type="Proteomes" id="UP001600888"/>
    </source>
</evidence>
<dbReference type="EMBL" id="JBAWTH010000026">
    <property type="protein sequence ID" value="KAL2286067.1"/>
    <property type="molecule type" value="Genomic_DNA"/>
</dbReference>
<dbReference type="InterPro" id="IPR052337">
    <property type="entry name" value="SAT4-like"/>
</dbReference>
<keyword evidence="4" id="KW-1185">Reference proteome</keyword>
<sequence length="178" mass="19584">MGWHDLAIGLLAFFIVLNTITIGLRVYIRTKLTKGAFGWDDIALIFTHVPNADRHYRYSAAIAAAMRLKTMFDPDPPPGHYARAYRVMIWSAVEHGLSIFASSVLALRPLIKLVPKGWTTLLGTIYRSGSAKSSGQGSSGHTPKKSNWSDPTDSPELGSVGNQNAISIRCEYKVDYCV</sequence>
<keyword evidence="2" id="KW-0812">Transmembrane</keyword>
<feature type="region of interest" description="Disordered" evidence="1">
    <location>
        <begin position="130"/>
        <end position="160"/>
    </location>
</feature>
<reference evidence="3 4" key="1">
    <citation type="submission" date="2024-03" db="EMBL/GenBank/DDBJ databases">
        <title>A high-quality draft genome sequence of Diaporthe vaccinii, a causative agent of upright dieback and viscid rot disease in cranberry plants.</title>
        <authorList>
            <person name="Sarrasin M."/>
            <person name="Lang B.F."/>
            <person name="Burger G."/>
        </authorList>
    </citation>
    <scope>NUCLEOTIDE SEQUENCE [LARGE SCALE GENOMIC DNA]</scope>
    <source>
        <strain evidence="3 4">IS7</strain>
    </source>
</reference>
<gene>
    <name evidence="3" type="ORF">FJTKL_07304</name>
</gene>
<dbReference type="PANTHER" id="PTHR33048">
    <property type="entry name" value="PTH11-LIKE INTEGRAL MEMBRANE PROTEIN (AFU_ORTHOLOGUE AFUA_5G11245)"/>
    <property type="match status" value="1"/>
</dbReference>
<name>A0ABR4EUE5_9PEZI</name>
<feature type="transmembrane region" description="Helical" evidence="2">
    <location>
        <begin position="6"/>
        <end position="28"/>
    </location>
</feature>
<evidence type="ECO:0000313" key="3">
    <source>
        <dbReference type="EMBL" id="KAL2286067.1"/>
    </source>
</evidence>
<proteinExistence type="predicted"/>
<keyword evidence="2" id="KW-0472">Membrane</keyword>
<organism evidence="3 4">
    <name type="scientific">Diaporthe vaccinii</name>
    <dbReference type="NCBI Taxonomy" id="105482"/>
    <lineage>
        <taxon>Eukaryota</taxon>
        <taxon>Fungi</taxon>
        <taxon>Dikarya</taxon>
        <taxon>Ascomycota</taxon>
        <taxon>Pezizomycotina</taxon>
        <taxon>Sordariomycetes</taxon>
        <taxon>Sordariomycetidae</taxon>
        <taxon>Diaporthales</taxon>
        <taxon>Diaporthaceae</taxon>
        <taxon>Diaporthe</taxon>
        <taxon>Diaporthe eres species complex</taxon>
    </lineage>
</organism>
<feature type="compositionally biased region" description="Low complexity" evidence="1">
    <location>
        <begin position="130"/>
        <end position="140"/>
    </location>
</feature>
<keyword evidence="2" id="KW-1133">Transmembrane helix</keyword>
<dbReference type="Proteomes" id="UP001600888">
    <property type="component" value="Unassembled WGS sequence"/>
</dbReference>
<evidence type="ECO:0000256" key="1">
    <source>
        <dbReference type="SAM" id="MobiDB-lite"/>
    </source>
</evidence>
<protein>
    <submittedName>
        <fullName evidence="3">Uncharacterized protein</fullName>
    </submittedName>
</protein>
<evidence type="ECO:0000256" key="2">
    <source>
        <dbReference type="SAM" id="Phobius"/>
    </source>
</evidence>
<accession>A0ABR4EUE5</accession>